<dbReference type="OrthoDB" id="6437627at2759"/>
<accession>A0A4Y2EGB2</accession>
<feature type="compositionally biased region" description="Acidic residues" evidence="1">
    <location>
        <begin position="841"/>
        <end position="855"/>
    </location>
</feature>
<feature type="compositionally biased region" description="Basic and acidic residues" evidence="1">
    <location>
        <begin position="422"/>
        <end position="432"/>
    </location>
</feature>
<comment type="caution">
    <text evidence="3">The sequence shown here is derived from an EMBL/GenBank/DDBJ whole genome shotgun (WGS) entry which is preliminary data.</text>
</comment>
<name>A0A4Y2EGB2_ARAVE</name>
<feature type="compositionally biased region" description="Basic and acidic residues" evidence="1">
    <location>
        <begin position="187"/>
        <end position="196"/>
    </location>
</feature>
<evidence type="ECO:0000256" key="2">
    <source>
        <dbReference type="SAM" id="SignalP"/>
    </source>
</evidence>
<feature type="compositionally biased region" description="Basic and acidic residues" evidence="1">
    <location>
        <begin position="742"/>
        <end position="770"/>
    </location>
</feature>
<keyword evidence="4" id="KW-1185">Reference proteome</keyword>
<feature type="region of interest" description="Disordered" evidence="1">
    <location>
        <begin position="151"/>
        <end position="215"/>
    </location>
</feature>
<evidence type="ECO:0000313" key="3">
    <source>
        <dbReference type="EMBL" id="GBM28182.1"/>
    </source>
</evidence>
<sequence length="855" mass="95610">MKEFSVFVLLMLTCLSEGKPLQRVRRTIVKDYFNPLTYPTDKLQFEKGEDGKYHEQKHADSITSRVEYAVEHGIDASNEISGEALESSEKTLKTGDTVFGNTDNPGLSPVSSGEPKFELQKESVDLSTKVLTPGELETEVKEKVLIPETTAKLDSEAKSEDTASNGHGSSAKLDIPIDSKWSLVPKPDGKDDKPYEGGEEYLPEPPIAPEEREDEGKVEIGEIPKHHPFFVPPNIPLLIPKRISFRVLSLLPKPPAIHISDRLPLPEHEVIEESSETAVVENMSPSGPMLVKEGRRFVANHLINPLRIGLQLPFFPAAKVLKEAVDEEKLKGLAKSEIVDIGGRKMLLQRKVLMSPHHDPSHMHISVMSIQPLEDVNPEILKELDGEKKELESEEAQLEKDLKLDEKKEAEKRSLEDDEDDSAAKEEGERGTEVFPKLLPEPEILDAMEPEVIEEKAIDAKIPPPEVHAVEMEEEDSGKEEKEDAAAKEFELEAKIKDEDAEKAKESRAAEESGLKTEIQAESKLEGDVEKNKGLEILPIFPEEKKEKEKNTIMVKEEKDLSIIPEEEKEEDKTIAVVEEEKDLLIGTEDLKFRSQIKTQNPTSGEIGVDLTKGEFGFDKESQTKDEEVAESKSVEVKLKPEEESKYNLEKAITEWKKGDEGMLNAEEVAASHSGTEFTGSKDTKGKSDILKVEAEDLEKVVVEGKKDDEEKLSTEEAFASHSVTEIAMSKDAKDKTAIMKTESKEVHEDSKMEGKKGDDEMLSSKEAAESHVATEIIASKEAKEKTGIRNLQHSEENSSKTEDFGLTKTEGAILEKRKKKFDKRKDKVLPKKKKCKCEDSDSEERDSEDEDDLD</sequence>
<dbReference type="EMBL" id="BGPR01000605">
    <property type="protein sequence ID" value="GBM28182.1"/>
    <property type="molecule type" value="Genomic_DNA"/>
</dbReference>
<feature type="region of interest" description="Disordered" evidence="1">
    <location>
        <begin position="458"/>
        <end position="523"/>
    </location>
</feature>
<evidence type="ECO:0000256" key="1">
    <source>
        <dbReference type="SAM" id="MobiDB-lite"/>
    </source>
</evidence>
<feature type="region of interest" description="Disordered" evidence="1">
    <location>
        <begin position="94"/>
        <end position="124"/>
    </location>
</feature>
<feature type="compositionally biased region" description="Basic and acidic residues" evidence="1">
    <location>
        <begin position="115"/>
        <end position="124"/>
    </location>
</feature>
<feature type="chain" id="PRO_5021349088" evidence="2">
    <location>
        <begin position="19"/>
        <end position="855"/>
    </location>
</feature>
<feature type="compositionally biased region" description="Basic and acidic residues" evidence="1">
    <location>
        <begin position="479"/>
        <end position="523"/>
    </location>
</feature>
<feature type="signal peptide" evidence="2">
    <location>
        <begin position="1"/>
        <end position="18"/>
    </location>
</feature>
<evidence type="ECO:0000313" key="4">
    <source>
        <dbReference type="Proteomes" id="UP000499080"/>
    </source>
</evidence>
<reference evidence="3 4" key="1">
    <citation type="journal article" date="2019" name="Sci. Rep.">
        <title>Orb-weaving spider Araneus ventricosus genome elucidates the spidroin gene catalogue.</title>
        <authorList>
            <person name="Kono N."/>
            <person name="Nakamura H."/>
            <person name="Ohtoshi R."/>
            <person name="Moran D.A.P."/>
            <person name="Shinohara A."/>
            <person name="Yoshida Y."/>
            <person name="Fujiwara M."/>
            <person name="Mori M."/>
            <person name="Tomita M."/>
            <person name="Arakawa K."/>
        </authorList>
    </citation>
    <scope>NUCLEOTIDE SEQUENCE [LARGE SCALE GENOMIC DNA]</scope>
</reference>
<protein>
    <submittedName>
        <fullName evidence="3">Uncharacterized protein</fullName>
    </submittedName>
</protein>
<dbReference type="Proteomes" id="UP000499080">
    <property type="component" value="Unassembled WGS sequence"/>
</dbReference>
<feature type="compositionally biased region" description="Polar residues" evidence="1">
    <location>
        <begin position="99"/>
        <end position="111"/>
    </location>
</feature>
<dbReference type="AlphaFoldDB" id="A0A4Y2EGB2"/>
<feature type="region of interest" description="Disordered" evidence="1">
    <location>
        <begin position="742"/>
        <end position="855"/>
    </location>
</feature>
<feature type="compositionally biased region" description="Basic and acidic residues" evidence="1">
    <location>
        <begin position="151"/>
        <end position="161"/>
    </location>
</feature>
<feature type="compositionally biased region" description="Basic and acidic residues" evidence="1">
    <location>
        <begin position="389"/>
        <end position="415"/>
    </location>
</feature>
<organism evidence="3 4">
    <name type="scientific">Araneus ventricosus</name>
    <name type="common">Orbweaver spider</name>
    <name type="synonym">Epeira ventricosa</name>
    <dbReference type="NCBI Taxonomy" id="182803"/>
    <lineage>
        <taxon>Eukaryota</taxon>
        <taxon>Metazoa</taxon>
        <taxon>Ecdysozoa</taxon>
        <taxon>Arthropoda</taxon>
        <taxon>Chelicerata</taxon>
        <taxon>Arachnida</taxon>
        <taxon>Araneae</taxon>
        <taxon>Araneomorphae</taxon>
        <taxon>Entelegynae</taxon>
        <taxon>Araneoidea</taxon>
        <taxon>Araneidae</taxon>
        <taxon>Araneus</taxon>
    </lineage>
</organism>
<gene>
    <name evidence="3" type="ORF">AVEN_36130_1</name>
</gene>
<feature type="region of interest" description="Disordered" evidence="1">
    <location>
        <begin position="389"/>
        <end position="443"/>
    </location>
</feature>
<feature type="compositionally biased region" description="Basic and acidic residues" evidence="1">
    <location>
        <begin position="779"/>
        <end position="806"/>
    </location>
</feature>
<proteinExistence type="predicted"/>
<keyword evidence="2" id="KW-0732">Signal</keyword>